<proteinExistence type="predicted"/>
<keyword evidence="2 4" id="KW-0863">Zinc-finger</keyword>
<keyword evidence="1" id="KW-0479">Metal-binding</keyword>
<evidence type="ECO:0000256" key="2">
    <source>
        <dbReference type="ARBA" id="ARBA00022771"/>
    </source>
</evidence>
<gene>
    <name evidence="6" type="ORF">M422DRAFT_237676</name>
    <name evidence="7" type="ORF">M422DRAFT_269358</name>
</gene>
<dbReference type="EMBL" id="KN837613">
    <property type="protein sequence ID" value="KIJ23674.1"/>
    <property type="molecule type" value="Genomic_DNA"/>
</dbReference>
<organism evidence="7 8">
    <name type="scientific">Sphaerobolus stellatus (strain SS14)</name>
    <dbReference type="NCBI Taxonomy" id="990650"/>
    <lineage>
        <taxon>Eukaryota</taxon>
        <taxon>Fungi</taxon>
        <taxon>Dikarya</taxon>
        <taxon>Basidiomycota</taxon>
        <taxon>Agaricomycotina</taxon>
        <taxon>Agaricomycetes</taxon>
        <taxon>Phallomycetidae</taxon>
        <taxon>Geastrales</taxon>
        <taxon>Sphaerobolaceae</taxon>
        <taxon>Sphaerobolus</taxon>
    </lineage>
</organism>
<name>A0A0C9UK71_SPHS4</name>
<dbReference type="PROSITE" id="PS50865">
    <property type="entry name" value="ZF_MYND_2"/>
    <property type="match status" value="1"/>
</dbReference>
<dbReference type="EMBL" id="KN837286">
    <property type="protein sequence ID" value="KIJ29287.1"/>
    <property type="molecule type" value="Genomic_DNA"/>
</dbReference>
<evidence type="ECO:0000259" key="5">
    <source>
        <dbReference type="PROSITE" id="PS50865"/>
    </source>
</evidence>
<dbReference type="Pfam" id="PF01753">
    <property type="entry name" value="zf-MYND"/>
    <property type="match status" value="1"/>
</dbReference>
<keyword evidence="3" id="KW-0862">Zinc</keyword>
<evidence type="ECO:0000256" key="1">
    <source>
        <dbReference type="ARBA" id="ARBA00022723"/>
    </source>
</evidence>
<evidence type="ECO:0000313" key="6">
    <source>
        <dbReference type="EMBL" id="KIJ23674.1"/>
    </source>
</evidence>
<dbReference type="InterPro" id="IPR002893">
    <property type="entry name" value="Znf_MYND"/>
</dbReference>
<feature type="domain" description="MYND-type" evidence="5">
    <location>
        <begin position="14"/>
        <end position="51"/>
    </location>
</feature>
<dbReference type="AlphaFoldDB" id="A0A0C9UK71"/>
<protein>
    <recommendedName>
        <fullName evidence="5">MYND-type domain-containing protein</fullName>
    </recommendedName>
</protein>
<dbReference type="Gene3D" id="6.10.140.2220">
    <property type="match status" value="1"/>
</dbReference>
<evidence type="ECO:0000256" key="3">
    <source>
        <dbReference type="ARBA" id="ARBA00022833"/>
    </source>
</evidence>
<dbReference type="OrthoDB" id="341421at2759"/>
<evidence type="ECO:0000313" key="8">
    <source>
        <dbReference type="Proteomes" id="UP000054279"/>
    </source>
</evidence>
<dbReference type="SUPFAM" id="SSF144232">
    <property type="entry name" value="HIT/MYND zinc finger-like"/>
    <property type="match status" value="1"/>
</dbReference>
<dbReference type="GO" id="GO:0008270">
    <property type="term" value="F:zinc ion binding"/>
    <property type="evidence" value="ECO:0007669"/>
    <property type="project" value="UniProtKB-KW"/>
</dbReference>
<keyword evidence="8" id="KW-1185">Reference proteome</keyword>
<dbReference type="HOGENOM" id="CLU_045561_0_0_1"/>
<evidence type="ECO:0000256" key="4">
    <source>
        <dbReference type="PROSITE-ProRule" id="PRU00134"/>
    </source>
</evidence>
<dbReference type="Proteomes" id="UP000054279">
    <property type="component" value="Unassembled WGS sequence"/>
</dbReference>
<evidence type="ECO:0000313" key="7">
    <source>
        <dbReference type="EMBL" id="KIJ29287.1"/>
    </source>
</evidence>
<accession>A0A0C9UK71</accession>
<reference evidence="7 8" key="1">
    <citation type="submission" date="2014-06" db="EMBL/GenBank/DDBJ databases">
        <title>Evolutionary Origins and Diversification of the Mycorrhizal Mutualists.</title>
        <authorList>
            <consortium name="DOE Joint Genome Institute"/>
            <consortium name="Mycorrhizal Genomics Consortium"/>
            <person name="Kohler A."/>
            <person name="Kuo A."/>
            <person name="Nagy L.G."/>
            <person name="Floudas D."/>
            <person name="Copeland A."/>
            <person name="Barry K.W."/>
            <person name="Cichocki N."/>
            <person name="Veneault-Fourrey C."/>
            <person name="LaButti K."/>
            <person name="Lindquist E.A."/>
            <person name="Lipzen A."/>
            <person name="Lundell T."/>
            <person name="Morin E."/>
            <person name="Murat C."/>
            <person name="Riley R."/>
            <person name="Ohm R."/>
            <person name="Sun H."/>
            <person name="Tunlid A."/>
            <person name="Henrissat B."/>
            <person name="Grigoriev I.V."/>
            <person name="Hibbett D.S."/>
            <person name="Martin F."/>
        </authorList>
    </citation>
    <scope>NUCLEOTIDE SEQUENCE [LARGE SCALE GENOMIC DNA]</scope>
    <source>
        <strain evidence="7 8">SS14</strain>
    </source>
</reference>
<sequence>MPQIFLPLDEITHCQVCGSLKDLRLCSQCGEAAYCSTECQKSDWPTHKKTCKTDRIDLTSFHPVLALIAEAVRVSATGTQRALRHVIVNSPNPGTPAEALPDGTQARIVKLGDPISPEEFSENTFKWWPTAKSEAVRLKLFRRITREGNVLPICLATCLALMHALYSTTTPAAADSPEHRIRLRYKSSPIADFGIARGKIKVAPEDLLAYVLSDGTVIKAQSPDDHYWIYFRTQKGDEAMLDCNMFPFNLCLIGHTRPYVPESVSYVPELVPMCFKDGAAGGGSSAKLAKLASQSEDPGQFLVERARFSVLRNPDILAAFEGVEVRDGSISMIGDVMEAFPEFLATIAGRKITSEERDCLFSTWATGYNVINDAALKDDRWKKFPPRPQIGIETDPGDVKR</sequence>